<dbReference type="Pfam" id="PF00293">
    <property type="entry name" value="NUDIX"/>
    <property type="match status" value="1"/>
</dbReference>
<dbReference type="PANTHER" id="PTHR43046">
    <property type="entry name" value="GDP-MANNOSE MANNOSYL HYDROLASE"/>
    <property type="match status" value="1"/>
</dbReference>
<dbReference type="InterPro" id="IPR020084">
    <property type="entry name" value="NUDIX_hydrolase_CS"/>
</dbReference>
<dbReference type="EMBL" id="LAZR01015906">
    <property type="protein sequence ID" value="KKM06841.1"/>
    <property type="molecule type" value="Genomic_DNA"/>
</dbReference>
<evidence type="ECO:0000256" key="2">
    <source>
        <dbReference type="ARBA" id="ARBA00022801"/>
    </source>
</evidence>
<dbReference type="PRINTS" id="PR00502">
    <property type="entry name" value="NUDIXFAMILY"/>
</dbReference>
<dbReference type="PANTHER" id="PTHR43046:SF14">
    <property type="entry name" value="MUTT_NUDIX FAMILY PROTEIN"/>
    <property type="match status" value="1"/>
</dbReference>
<organism evidence="4">
    <name type="scientific">marine sediment metagenome</name>
    <dbReference type="NCBI Taxonomy" id="412755"/>
    <lineage>
        <taxon>unclassified sequences</taxon>
        <taxon>metagenomes</taxon>
        <taxon>ecological metagenomes</taxon>
    </lineage>
</organism>
<proteinExistence type="predicted"/>
<dbReference type="InterPro" id="IPR020476">
    <property type="entry name" value="Nudix_hydrolase"/>
</dbReference>
<sequence>MELIALNQIVRVGLSIIIAKNGKLLMGLRKGTETADGLWAYPGGRMDFGEDPTTGIIREVLEETGLVVKEEDVEFLRYCNEFFPKEQRHYVSLVFFVSKFKGELVTKEKEKCEEWKWFHPDKVPANSFPPCIKNTRLTRIKIILTKNKKR</sequence>
<dbReference type="InterPro" id="IPR000086">
    <property type="entry name" value="NUDIX_hydrolase_dom"/>
</dbReference>
<feature type="domain" description="Nudix hydrolase" evidence="3">
    <location>
        <begin position="9"/>
        <end position="144"/>
    </location>
</feature>
<dbReference type="AlphaFoldDB" id="A0A0F9JM93"/>
<keyword evidence="2" id="KW-0378">Hydrolase</keyword>
<gene>
    <name evidence="4" type="ORF">LCGC14_1740010</name>
</gene>
<dbReference type="GO" id="GO:0016787">
    <property type="term" value="F:hydrolase activity"/>
    <property type="evidence" value="ECO:0007669"/>
    <property type="project" value="UniProtKB-KW"/>
</dbReference>
<accession>A0A0F9JM93</accession>
<dbReference type="PROSITE" id="PS00893">
    <property type="entry name" value="NUDIX_BOX"/>
    <property type="match status" value="1"/>
</dbReference>
<dbReference type="Gene3D" id="3.90.79.10">
    <property type="entry name" value="Nucleoside Triphosphate Pyrophosphohydrolase"/>
    <property type="match status" value="1"/>
</dbReference>
<reference evidence="4" key="1">
    <citation type="journal article" date="2015" name="Nature">
        <title>Complex archaea that bridge the gap between prokaryotes and eukaryotes.</title>
        <authorList>
            <person name="Spang A."/>
            <person name="Saw J.H."/>
            <person name="Jorgensen S.L."/>
            <person name="Zaremba-Niedzwiedzka K."/>
            <person name="Martijn J."/>
            <person name="Lind A.E."/>
            <person name="van Eijk R."/>
            <person name="Schleper C."/>
            <person name="Guy L."/>
            <person name="Ettema T.J."/>
        </authorList>
    </citation>
    <scope>NUCLEOTIDE SEQUENCE</scope>
</reference>
<evidence type="ECO:0000256" key="1">
    <source>
        <dbReference type="ARBA" id="ARBA00001946"/>
    </source>
</evidence>
<dbReference type="PROSITE" id="PS51462">
    <property type="entry name" value="NUDIX"/>
    <property type="match status" value="1"/>
</dbReference>
<evidence type="ECO:0000259" key="3">
    <source>
        <dbReference type="PROSITE" id="PS51462"/>
    </source>
</evidence>
<evidence type="ECO:0000313" key="4">
    <source>
        <dbReference type="EMBL" id="KKM06841.1"/>
    </source>
</evidence>
<comment type="cofactor">
    <cofactor evidence="1">
        <name>Mg(2+)</name>
        <dbReference type="ChEBI" id="CHEBI:18420"/>
    </cofactor>
</comment>
<comment type="caution">
    <text evidence="4">The sequence shown here is derived from an EMBL/GenBank/DDBJ whole genome shotgun (WGS) entry which is preliminary data.</text>
</comment>
<name>A0A0F9JM93_9ZZZZ</name>
<protein>
    <recommendedName>
        <fullName evidence="3">Nudix hydrolase domain-containing protein</fullName>
    </recommendedName>
</protein>
<dbReference type="SUPFAM" id="SSF55811">
    <property type="entry name" value="Nudix"/>
    <property type="match status" value="1"/>
</dbReference>
<dbReference type="InterPro" id="IPR015797">
    <property type="entry name" value="NUDIX_hydrolase-like_dom_sf"/>
</dbReference>